<evidence type="ECO:0000313" key="4">
    <source>
        <dbReference type="EMBL" id="SOB74188.1"/>
    </source>
</evidence>
<feature type="domain" description="Protein kinase" evidence="3">
    <location>
        <begin position="12"/>
        <end position="235"/>
    </location>
</feature>
<dbReference type="Proteomes" id="UP000274850">
    <property type="component" value="Segment"/>
</dbReference>
<accession>A0A285PWZ5</accession>
<reference evidence="4" key="1">
    <citation type="submission" date="2017-08" db="EMBL/GenBank/DDBJ databases">
        <authorList>
            <person name="de Groot N.N."/>
        </authorList>
    </citation>
    <scope>NUCLEOTIDE SEQUENCE</scope>
</reference>
<keyword evidence="2" id="KW-0067">ATP-binding</keyword>
<dbReference type="PANTHER" id="PTHR24346">
    <property type="entry name" value="MAP/MICROTUBULE AFFINITY-REGULATING KINASE"/>
    <property type="match status" value="1"/>
</dbReference>
<dbReference type="Gene3D" id="1.10.510.10">
    <property type="entry name" value="Transferase(Phosphotransferase) domain 1"/>
    <property type="match status" value="1"/>
</dbReference>
<protein>
    <recommendedName>
        <fullName evidence="3">Protein kinase domain-containing protein</fullName>
    </recommendedName>
</protein>
<keyword evidence="5" id="KW-1185">Reference proteome</keyword>
<dbReference type="GO" id="GO:0005524">
    <property type="term" value="F:ATP binding"/>
    <property type="evidence" value="ECO:0007669"/>
    <property type="project" value="UniProtKB-KW"/>
</dbReference>
<gene>
    <name evidence="4" type="ORF">BQ9231_00305</name>
</gene>
<dbReference type="InterPro" id="IPR011009">
    <property type="entry name" value="Kinase-like_dom_sf"/>
</dbReference>
<evidence type="ECO:0000313" key="5">
    <source>
        <dbReference type="Proteomes" id="UP000274850"/>
    </source>
</evidence>
<dbReference type="EMBL" id="LT907979">
    <property type="protein sequence ID" value="SOB74188.1"/>
    <property type="molecule type" value="Genomic_DNA"/>
</dbReference>
<evidence type="ECO:0000256" key="2">
    <source>
        <dbReference type="ARBA" id="ARBA00022840"/>
    </source>
</evidence>
<dbReference type="GO" id="GO:0035556">
    <property type="term" value="P:intracellular signal transduction"/>
    <property type="evidence" value="ECO:0007669"/>
    <property type="project" value="TreeGrafter"/>
</dbReference>
<organism evidence="4">
    <name type="scientific">Cedratvirus lausannensis</name>
    <dbReference type="NCBI Taxonomy" id="2023205"/>
    <lineage>
        <taxon>Viruses</taxon>
        <taxon>Pithoviruses</taxon>
        <taxon>Orthocedratvirinae</taxon>
        <taxon>Alphacedratvirus</taxon>
        <taxon>Alphacedratvirus francolausannense</taxon>
    </lineage>
</organism>
<proteinExistence type="predicted"/>
<dbReference type="SUPFAM" id="SSF56112">
    <property type="entry name" value="Protein kinase-like (PK-like)"/>
    <property type="match status" value="1"/>
</dbReference>
<name>A0A285PWZ5_9VIRU</name>
<dbReference type="Pfam" id="PF00069">
    <property type="entry name" value="Pkinase"/>
    <property type="match status" value="1"/>
</dbReference>
<dbReference type="InterPro" id="IPR000719">
    <property type="entry name" value="Prot_kinase_dom"/>
</dbReference>
<evidence type="ECO:0000256" key="1">
    <source>
        <dbReference type="ARBA" id="ARBA00022741"/>
    </source>
</evidence>
<dbReference type="PROSITE" id="PS50011">
    <property type="entry name" value="PROTEIN_KINASE_DOM"/>
    <property type="match status" value="1"/>
</dbReference>
<dbReference type="PANTHER" id="PTHR24346:SF30">
    <property type="entry name" value="MATERNAL EMBRYONIC LEUCINE ZIPPER KINASE"/>
    <property type="match status" value="1"/>
</dbReference>
<sequence length="235" mass="27448">MFTLGIKTGMEKKFVDTVFNQTSELVFLRTFEDGSKCVVKLLEQNNQRQGQEYRIMKALCERTNIRVPKVIKHSQIEFLHEGKLYSEMIVMDYVPGSPIGVDMCYAKEEARRIALQAIDLVQAMHEAGYLHGDLHPQNFIWDGENLTLIDFGRSYGIEFHHNVKRETFHPSHEHVKTLCVEVPHPAFIRDNWETHSTPTYEYKALSRCLKHIVGKDLYKEFGADFERFREEVLLL</sequence>
<evidence type="ECO:0000259" key="3">
    <source>
        <dbReference type="PROSITE" id="PS50011"/>
    </source>
</evidence>
<dbReference type="GO" id="GO:0004674">
    <property type="term" value="F:protein serine/threonine kinase activity"/>
    <property type="evidence" value="ECO:0007669"/>
    <property type="project" value="TreeGrafter"/>
</dbReference>
<keyword evidence="1" id="KW-0547">Nucleotide-binding</keyword>